<accession>A0A6C0LY27</accession>
<evidence type="ECO:0000259" key="3">
    <source>
        <dbReference type="PROSITE" id="PS51462"/>
    </source>
</evidence>
<dbReference type="SUPFAM" id="SSF55811">
    <property type="entry name" value="Nudix"/>
    <property type="match status" value="1"/>
</dbReference>
<dbReference type="InterPro" id="IPR020084">
    <property type="entry name" value="NUDIX_hydrolase_CS"/>
</dbReference>
<dbReference type="InterPro" id="IPR015797">
    <property type="entry name" value="NUDIX_hydrolase-like_dom_sf"/>
</dbReference>
<dbReference type="GO" id="GO:0006754">
    <property type="term" value="P:ATP biosynthetic process"/>
    <property type="evidence" value="ECO:0007669"/>
    <property type="project" value="TreeGrafter"/>
</dbReference>
<proteinExistence type="predicted"/>
<dbReference type="GO" id="GO:0003676">
    <property type="term" value="F:nucleic acid binding"/>
    <property type="evidence" value="ECO:0007669"/>
    <property type="project" value="InterPro"/>
</dbReference>
<dbReference type="InterPro" id="IPR000086">
    <property type="entry name" value="NUDIX_hydrolase_dom"/>
</dbReference>
<dbReference type="GO" id="GO:0006167">
    <property type="term" value="P:AMP biosynthetic process"/>
    <property type="evidence" value="ECO:0007669"/>
    <property type="project" value="TreeGrafter"/>
</dbReference>
<keyword evidence="1" id="KW-0378">Hydrolase</keyword>
<evidence type="ECO:0000259" key="2">
    <source>
        <dbReference type="PROSITE" id="PS50158"/>
    </source>
</evidence>
<dbReference type="InterPro" id="IPR051325">
    <property type="entry name" value="Nudix_hydrolase_domain"/>
</dbReference>
<dbReference type="PROSITE" id="PS50158">
    <property type="entry name" value="ZF_CCHC"/>
    <property type="match status" value="1"/>
</dbReference>
<feature type="domain" description="CCHC-type" evidence="2">
    <location>
        <begin position="17"/>
        <end position="32"/>
    </location>
</feature>
<evidence type="ECO:0000313" key="4">
    <source>
        <dbReference type="EMBL" id="QHU35756.1"/>
    </source>
</evidence>
<dbReference type="PANTHER" id="PTHR21340:SF0">
    <property type="entry name" value="BIS(5'-NUCLEOSYL)-TETRAPHOSPHATASE [ASYMMETRICAL]"/>
    <property type="match status" value="1"/>
</dbReference>
<organism evidence="4">
    <name type="scientific">viral metagenome</name>
    <dbReference type="NCBI Taxonomy" id="1070528"/>
    <lineage>
        <taxon>unclassified sequences</taxon>
        <taxon>metagenomes</taxon>
        <taxon>organismal metagenomes</taxon>
    </lineage>
</organism>
<feature type="domain" description="Nudix hydrolase" evidence="3">
    <location>
        <begin position="82"/>
        <end position="305"/>
    </location>
</feature>
<dbReference type="PROSITE" id="PS00893">
    <property type="entry name" value="NUDIX_BOX"/>
    <property type="match status" value="1"/>
</dbReference>
<sequence>MDILDDDNIFRRRSLYCLNCGRKGHIGKKCKDPPTSYGIICFNLVEDYTIYQRILESKYNRFPNATVNNINMFWFNNKNKNIREDVDSIVEILKTKIRFLLIRRKNSLGFIEFMRGRYDTSNNDTIVHLIEQMTHEERQMLIDEPFDNVWVTLWKNTSRNKLYEKEYQLSLQKFQEVDKNIITNTFPKYDIPEWGFPKGRRNYYEKDVECARREFNEETGLDDRDVTILDRIYPISEIFTGTNMVKYKHVYFLGTTSCLKTVKADTSEIQKQEVGDIGWFTYNEAIKRIRPYHTERKKLMDDFLYFLAFNIRYYREHFVT</sequence>
<dbReference type="Pfam" id="PF00293">
    <property type="entry name" value="NUDIX"/>
    <property type="match status" value="1"/>
</dbReference>
<dbReference type="AlphaFoldDB" id="A0A6C0LY27"/>
<dbReference type="EMBL" id="MN740611">
    <property type="protein sequence ID" value="QHU35756.1"/>
    <property type="molecule type" value="Genomic_DNA"/>
</dbReference>
<dbReference type="InterPro" id="IPR036875">
    <property type="entry name" value="Znf_CCHC_sf"/>
</dbReference>
<dbReference type="PROSITE" id="PS51462">
    <property type="entry name" value="NUDIX"/>
    <property type="match status" value="1"/>
</dbReference>
<dbReference type="InterPro" id="IPR001878">
    <property type="entry name" value="Znf_CCHC"/>
</dbReference>
<reference evidence="4" key="1">
    <citation type="journal article" date="2020" name="Nature">
        <title>Giant virus diversity and host interactions through global metagenomics.</title>
        <authorList>
            <person name="Schulz F."/>
            <person name="Roux S."/>
            <person name="Paez-Espino D."/>
            <person name="Jungbluth S."/>
            <person name="Walsh D.A."/>
            <person name="Denef V.J."/>
            <person name="McMahon K.D."/>
            <person name="Konstantinidis K.T."/>
            <person name="Eloe-Fadrosh E.A."/>
            <person name="Kyrpides N.C."/>
            <person name="Woyke T."/>
        </authorList>
    </citation>
    <scope>NUCLEOTIDE SEQUENCE</scope>
    <source>
        <strain evidence="4">GVMAG-S-1035085-51</strain>
    </source>
</reference>
<evidence type="ECO:0008006" key="5">
    <source>
        <dbReference type="Google" id="ProtNLM"/>
    </source>
</evidence>
<dbReference type="GO" id="GO:0004081">
    <property type="term" value="F:bis(5'-nucleosyl)-tetraphosphatase (asymmetrical) activity"/>
    <property type="evidence" value="ECO:0007669"/>
    <property type="project" value="TreeGrafter"/>
</dbReference>
<name>A0A6C0LY27_9ZZZZ</name>
<dbReference type="PANTHER" id="PTHR21340">
    <property type="entry name" value="DIADENOSINE 5,5-P1,P4-TETRAPHOSPHATE PYROPHOSPHOHYDROLASE MUTT"/>
    <property type="match status" value="1"/>
</dbReference>
<dbReference type="SUPFAM" id="SSF57756">
    <property type="entry name" value="Retrovirus zinc finger-like domains"/>
    <property type="match status" value="1"/>
</dbReference>
<dbReference type="Gene3D" id="3.90.79.10">
    <property type="entry name" value="Nucleoside Triphosphate Pyrophosphohydrolase"/>
    <property type="match status" value="1"/>
</dbReference>
<protein>
    <recommendedName>
        <fullName evidence="5">Nudix hydrolase domain-containing protein</fullName>
    </recommendedName>
</protein>
<dbReference type="GO" id="GO:0008270">
    <property type="term" value="F:zinc ion binding"/>
    <property type="evidence" value="ECO:0007669"/>
    <property type="project" value="InterPro"/>
</dbReference>
<evidence type="ECO:0000256" key="1">
    <source>
        <dbReference type="ARBA" id="ARBA00022801"/>
    </source>
</evidence>